<protein>
    <submittedName>
        <fullName evidence="1">Uncharacterized protein</fullName>
    </submittedName>
</protein>
<keyword evidence="2" id="KW-1185">Reference proteome</keyword>
<dbReference type="AlphaFoldDB" id="A0A7R8XE06"/>
<dbReference type="Gene3D" id="1.25.40.10">
    <property type="entry name" value="Tetratricopeptide repeat domain"/>
    <property type="match status" value="1"/>
</dbReference>
<dbReference type="EMBL" id="LR901236">
    <property type="protein sequence ID" value="CAD7248136.1"/>
    <property type="molecule type" value="Genomic_DNA"/>
</dbReference>
<gene>
    <name evidence="1" type="ORF">DSTB1V02_LOCUS7957</name>
</gene>
<evidence type="ECO:0000313" key="2">
    <source>
        <dbReference type="Proteomes" id="UP000677054"/>
    </source>
</evidence>
<dbReference type="OrthoDB" id="8193717at2759"/>
<dbReference type="SUPFAM" id="SSF48452">
    <property type="entry name" value="TPR-like"/>
    <property type="match status" value="1"/>
</dbReference>
<name>A0A7R8XE06_9CRUS</name>
<organism evidence="1">
    <name type="scientific">Darwinula stevensoni</name>
    <dbReference type="NCBI Taxonomy" id="69355"/>
    <lineage>
        <taxon>Eukaryota</taxon>
        <taxon>Metazoa</taxon>
        <taxon>Ecdysozoa</taxon>
        <taxon>Arthropoda</taxon>
        <taxon>Crustacea</taxon>
        <taxon>Oligostraca</taxon>
        <taxon>Ostracoda</taxon>
        <taxon>Podocopa</taxon>
        <taxon>Podocopida</taxon>
        <taxon>Darwinulocopina</taxon>
        <taxon>Darwinuloidea</taxon>
        <taxon>Darwinulidae</taxon>
        <taxon>Darwinula</taxon>
    </lineage>
</organism>
<accession>A0A7R8XE06</accession>
<reference evidence="1" key="1">
    <citation type="submission" date="2020-11" db="EMBL/GenBank/DDBJ databases">
        <authorList>
            <person name="Tran Van P."/>
        </authorList>
    </citation>
    <scope>NUCLEOTIDE SEQUENCE</scope>
</reference>
<dbReference type="Proteomes" id="UP000677054">
    <property type="component" value="Unassembled WGS sequence"/>
</dbReference>
<dbReference type="EMBL" id="CAJPEV010001719">
    <property type="protein sequence ID" value="CAG0894012.1"/>
    <property type="molecule type" value="Genomic_DNA"/>
</dbReference>
<dbReference type="InterPro" id="IPR011990">
    <property type="entry name" value="TPR-like_helical_dom_sf"/>
</dbReference>
<evidence type="ECO:0000313" key="1">
    <source>
        <dbReference type="EMBL" id="CAD7248136.1"/>
    </source>
</evidence>
<sequence length="505" mass="57524">MGSNSQNESISRGVKEARCPQRDVKEMLKDTECHFTWKPDEHGHVPPESSYISKIEEKQVIHEQDNEPILMATHGLLLAYEYSRQGDLSKAHDTLQGIQSDIANMDDSTPEEIEALQYLINCSLAHVYFLMEDPDTANEILLETVKYSDSSEKVKAQILSAKADAFSVYSAESFSYALDLYREGVILDPENYTHHLGVGKMLRRIRRIESLDNVPTNEEVMALRKAVEIKRCQSSLVFLAESLREYAKAIYRKDRNLAAKLNEEALALYTEVSRDPSINANSLVRCGDGFSRLPAYMKDLDKAEECYLKALDLCPSNTTGNHKLGVFYLKQNRELAEKYLLASINPSHGNKNFSAHATYVSLKLEDDPTFDVGTEWQHMVERYPEILDQLRLHILQMQYFSQFDPEIGLHHAENTLDTLLQLKKAVQTFGCSHHLSRNGQRLKVRYPPKKFAHEHLLDGLQYLQQRLPHKCDMINSMTERLTVWMDTYALGSEGISKAPSASTST</sequence>
<proteinExistence type="predicted"/>